<dbReference type="PANTHER" id="PTHR33164">
    <property type="entry name" value="TRANSCRIPTIONAL REGULATOR, MARR FAMILY"/>
    <property type="match status" value="1"/>
</dbReference>
<dbReference type="AlphaFoldDB" id="A0A5S4GUZ7"/>
<dbReference type="Gene3D" id="1.10.10.10">
    <property type="entry name" value="Winged helix-like DNA-binding domain superfamily/Winged helix DNA-binding domain"/>
    <property type="match status" value="1"/>
</dbReference>
<dbReference type="OrthoDB" id="3295125at2"/>
<dbReference type="InterPro" id="IPR000835">
    <property type="entry name" value="HTH_MarR-typ"/>
</dbReference>
<dbReference type="InterPro" id="IPR036388">
    <property type="entry name" value="WH-like_DNA-bd_sf"/>
</dbReference>
<evidence type="ECO:0000259" key="1">
    <source>
        <dbReference type="PROSITE" id="PS50995"/>
    </source>
</evidence>
<dbReference type="GO" id="GO:0003700">
    <property type="term" value="F:DNA-binding transcription factor activity"/>
    <property type="evidence" value="ECO:0007669"/>
    <property type="project" value="InterPro"/>
</dbReference>
<keyword evidence="3" id="KW-1185">Reference proteome</keyword>
<comment type="caution">
    <text evidence="2">The sequence shown here is derived from an EMBL/GenBank/DDBJ whole genome shotgun (WGS) entry which is preliminary data.</text>
</comment>
<feature type="domain" description="HTH marR-type" evidence="1">
    <location>
        <begin position="18"/>
        <end position="150"/>
    </location>
</feature>
<dbReference type="EMBL" id="VCKX01000023">
    <property type="protein sequence ID" value="TMR36589.1"/>
    <property type="molecule type" value="Genomic_DNA"/>
</dbReference>
<dbReference type="InterPro" id="IPR036390">
    <property type="entry name" value="WH_DNA-bd_sf"/>
</dbReference>
<dbReference type="PANTHER" id="PTHR33164:SF103">
    <property type="entry name" value="REGULATORY PROTEIN MARR"/>
    <property type="match status" value="1"/>
</dbReference>
<dbReference type="PROSITE" id="PS50995">
    <property type="entry name" value="HTH_MARR_2"/>
    <property type="match status" value="1"/>
</dbReference>
<organism evidence="2 3">
    <name type="scientific">Nonomuraea zeae</name>
    <dbReference type="NCBI Taxonomy" id="1642303"/>
    <lineage>
        <taxon>Bacteria</taxon>
        <taxon>Bacillati</taxon>
        <taxon>Actinomycetota</taxon>
        <taxon>Actinomycetes</taxon>
        <taxon>Streptosporangiales</taxon>
        <taxon>Streptosporangiaceae</taxon>
        <taxon>Nonomuraea</taxon>
    </lineage>
</organism>
<gene>
    <name evidence="2" type="ORF">ETD85_10360</name>
</gene>
<proteinExistence type="predicted"/>
<evidence type="ECO:0000313" key="3">
    <source>
        <dbReference type="Proteomes" id="UP000306628"/>
    </source>
</evidence>
<name>A0A5S4GUZ7_9ACTN</name>
<dbReference type="SMART" id="SM00347">
    <property type="entry name" value="HTH_MARR"/>
    <property type="match status" value="1"/>
</dbReference>
<dbReference type="Proteomes" id="UP000306628">
    <property type="component" value="Unassembled WGS sequence"/>
</dbReference>
<dbReference type="RefSeq" id="WP_138689419.1">
    <property type="nucleotide sequence ID" value="NZ_JBHSAZ010000030.1"/>
</dbReference>
<dbReference type="InterPro" id="IPR039422">
    <property type="entry name" value="MarR/SlyA-like"/>
</dbReference>
<dbReference type="SUPFAM" id="SSF46785">
    <property type="entry name" value="Winged helix' DNA-binding domain"/>
    <property type="match status" value="1"/>
</dbReference>
<accession>A0A5S4GUZ7</accession>
<sequence length="160" mass="17007">MPAPAPDGPAVTASPEVVSRLGALLPRLARAVERRVRLEFPHPLLPEGQLALVRLVKERPGITVREAAEELLMKPNNLSALVTQLVAQGELERVPDPADRRLAHLHTTEEADRRFAVADALTSGVLGDGLNGLSDDEVAAIGQALPALDALLRRVHPAAG</sequence>
<reference evidence="2 3" key="1">
    <citation type="submission" date="2019-05" db="EMBL/GenBank/DDBJ databases">
        <title>Draft genome sequence of Nonomuraea zeae DSM 100528.</title>
        <authorList>
            <person name="Saricaoglu S."/>
            <person name="Isik K."/>
        </authorList>
    </citation>
    <scope>NUCLEOTIDE SEQUENCE [LARGE SCALE GENOMIC DNA]</scope>
    <source>
        <strain evidence="2 3">DSM 100528</strain>
    </source>
</reference>
<evidence type="ECO:0000313" key="2">
    <source>
        <dbReference type="EMBL" id="TMR36589.1"/>
    </source>
</evidence>
<dbReference type="GO" id="GO:0006950">
    <property type="term" value="P:response to stress"/>
    <property type="evidence" value="ECO:0007669"/>
    <property type="project" value="TreeGrafter"/>
</dbReference>
<dbReference type="Pfam" id="PF12802">
    <property type="entry name" value="MarR_2"/>
    <property type="match status" value="1"/>
</dbReference>
<protein>
    <submittedName>
        <fullName evidence="2">MarR family transcriptional regulator</fullName>
    </submittedName>
</protein>